<name>A0ABW5QHM5_9HYPH</name>
<dbReference type="CDD" id="cd00754">
    <property type="entry name" value="Ubl_MoaD"/>
    <property type="match status" value="1"/>
</dbReference>
<proteinExistence type="predicted"/>
<dbReference type="Gene3D" id="3.10.20.30">
    <property type="match status" value="1"/>
</dbReference>
<reference evidence="2" key="1">
    <citation type="journal article" date="2019" name="Int. J. Syst. Evol. Microbiol.">
        <title>The Global Catalogue of Microorganisms (GCM) 10K type strain sequencing project: providing services to taxonomists for standard genome sequencing and annotation.</title>
        <authorList>
            <consortium name="The Broad Institute Genomics Platform"/>
            <consortium name="The Broad Institute Genome Sequencing Center for Infectious Disease"/>
            <person name="Wu L."/>
            <person name="Ma J."/>
        </authorList>
    </citation>
    <scope>NUCLEOTIDE SEQUENCE [LARGE SCALE GENOMIC DNA]</scope>
    <source>
        <strain evidence="2">CCM 7427</strain>
    </source>
</reference>
<organism evidence="1 2">
    <name type="scientific">Devosia albogilva</name>
    <dbReference type="NCBI Taxonomy" id="429726"/>
    <lineage>
        <taxon>Bacteria</taxon>
        <taxon>Pseudomonadati</taxon>
        <taxon>Pseudomonadota</taxon>
        <taxon>Alphaproteobacteria</taxon>
        <taxon>Hyphomicrobiales</taxon>
        <taxon>Devosiaceae</taxon>
        <taxon>Devosia</taxon>
    </lineage>
</organism>
<dbReference type="InterPro" id="IPR012675">
    <property type="entry name" value="Beta-grasp_dom_sf"/>
</dbReference>
<dbReference type="SUPFAM" id="SSF54285">
    <property type="entry name" value="MoaD/ThiS"/>
    <property type="match status" value="1"/>
</dbReference>
<dbReference type="InterPro" id="IPR003749">
    <property type="entry name" value="ThiS/MoaD-like"/>
</dbReference>
<dbReference type="InterPro" id="IPR016155">
    <property type="entry name" value="Mopterin_synth/thiamin_S_b"/>
</dbReference>
<dbReference type="RefSeq" id="WP_386831840.1">
    <property type="nucleotide sequence ID" value="NZ_JBHUNP010000001.1"/>
</dbReference>
<accession>A0ABW5QHM5</accession>
<keyword evidence="2" id="KW-1185">Reference proteome</keyword>
<protein>
    <submittedName>
        <fullName evidence="1">MoaD/ThiS family protein</fullName>
    </submittedName>
</protein>
<evidence type="ECO:0000313" key="1">
    <source>
        <dbReference type="EMBL" id="MFD2646869.1"/>
    </source>
</evidence>
<evidence type="ECO:0000313" key="2">
    <source>
        <dbReference type="Proteomes" id="UP001597521"/>
    </source>
</evidence>
<comment type="caution">
    <text evidence="1">The sequence shown here is derived from an EMBL/GenBank/DDBJ whole genome shotgun (WGS) entry which is preliminary data.</text>
</comment>
<dbReference type="Proteomes" id="UP001597521">
    <property type="component" value="Unassembled WGS sequence"/>
</dbReference>
<gene>
    <name evidence="1" type="ORF">ACFSX5_03565</name>
</gene>
<sequence length="84" mass="9099">MKVLYFAWLRERLNRAEEEIAPPAEVVTSADLLHWLAAQDEGFALAMNGKPAQFKVSLDARIRPLDAPIAGTAVVAILPPMTGG</sequence>
<dbReference type="Pfam" id="PF02597">
    <property type="entry name" value="ThiS"/>
    <property type="match status" value="1"/>
</dbReference>
<dbReference type="EMBL" id="JBHUNP010000001">
    <property type="protein sequence ID" value="MFD2646869.1"/>
    <property type="molecule type" value="Genomic_DNA"/>
</dbReference>